<organism evidence="2 3">
    <name type="scientific">Liparis tanakae</name>
    <name type="common">Tanaka's snailfish</name>
    <dbReference type="NCBI Taxonomy" id="230148"/>
    <lineage>
        <taxon>Eukaryota</taxon>
        <taxon>Metazoa</taxon>
        <taxon>Chordata</taxon>
        <taxon>Craniata</taxon>
        <taxon>Vertebrata</taxon>
        <taxon>Euteleostomi</taxon>
        <taxon>Actinopterygii</taxon>
        <taxon>Neopterygii</taxon>
        <taxon>Teleostei</taxon>
        <taxon>Neoteleostei</taxon>
        <taxon>Acanthomorphata</taxon>
        <taxon>Eupercaria</taxon>
        <taxon>Perciformes</taxon>
        <taxon>Cottioidei</taxon>
        <taxon>Cottales</taxon>
        <taxon>Liparidae</taxon>
        <taxon>Liparis</taxon>
    </lineage>
</organism>
<protein>
    <submittedName>
        <fullName evidence="2">Uncharacterized protein</fullName>
    </submittedName>
</protein>
<evidence type="ECO:0000256" key="1">
    <source>
        <dbReference type="SAM" id="SignalP"/>
    </source>
</evidence>
<sequence length="84" mass="9328">MSFMQNDIRWQSGCFLWMLYLTCTSPVPHLDVNLLRTPLEAPLKLSPGRPFTARVALRADASYSDTQQTLQGCGADSVSLPLEV</sequence>
<accession>A0A4Z2GBY3</accession>
<feature type="signal peptide" evidence="1">
    <location>
        <begin position="1"/>
        <end position="24"/>
    </location>
</feature>
<reference evidence="2 3" key="1">
    <citation type="submission" date="2019-03" db="EMBL/GenBank/DDBJ databases">
        <title>First draft genome of Liparis tanakae, snailfish: a comprehensive survey of snailfish specific genes.</title>
        <authorList>
            <person name="Kim W."/>
            <person name="Song I."/>
            <person name="Jeong J.-H."/>
            <person name="Kim D."/>
            <person name="Kim S."/>
            <person name="Ryu S."/>
            <person name="Song J.Y."/>
            <person name="Lee S.K."/>
        </authorList>
    </citation>
    <scope>NUCLEOTIDE SEQUENCE [LARGE SCALE GENOMIC DNA]</scope>
    <source>
        <tissue evidence="2">Muscle</tissue>
    </source>
</reference>
<feature type="chain" id="PRO_5021497160" evidence="1">
    <location>
        <begin position="25"/>
        <end position="84"/>
    </location>
</feature>
<evidence type="ECO:0000313" key="3">
    <source>
        <dbReference type="Proteomes" id="UP000314294"/>
    </source>
</evidence>
<gene>
    <name evidence="2" type="ORF">EYF80_038903</name>
</gene>
<keyword evidence="1" id="KW-0732">Signal</keyword>
<comment type="caution">
    <text evidence="2">The sequence shown here is derived from an EMBL/GenBank/DDBJ whole genome shotgun (WGS) entry which is preliminary data.</text>
</comment>
<evidence type="ECO:0000313" key="2">
    <source>
        <dbReference type="EMBL" id="TNN50879.1"/>
    </source>
</evidence>
<dbReference type="AlphaFoldDB" id="A0A4Z2GBY3"/>
<proteinExistence type="predicted"/>
<dbReference type="Proteomes" id="UP000314294">
    <property type="component" value="Unassembled WGS sequence"/>
</dbReference>
<keyword evidence="3" id="KW-1185">Reference proteome</keyword>
<dbReference type="EMBL" id="SRLO01000602">
    <property type="protein sequence ID" value="TNN50879.1"/>
    <property type="molecule type" value="Genomic_DNA"/>
</dbReference>
<name>A0A4Z2GBY3_9TELE</name>